<dbReference type="InterPro" id="IPR045165">
    <property type="entry name" value="Nitrobindin"/>
</dbReference>
<reference evidence="7" key="1">
    <citation type="journal article" date="2014" name="Int. J. Syst. Evol. Microbiol.">
        <title>Complete genome sequence of Corynebacterium casei LMG S-19264T (=DSM 44701T), isolated from a smear-ripened cheese.</title>
        <authorList>
            <consortium name="US DOE Joint Genome Institute (JGI-PGF)"/>
            <person name="Walter F."/>
            <person name="Albersmeier A."/>
            <person name="Kalinowski J."/>
            <person name="Ruckert C."/>
        </authorList>
    </citation>
    <scope>NUCLEOTIDE SEQUENCE</scope>
    <source>
        <strain evidence="7">CGMCC 4.3508</strain>
    </source>
</reference>
<evidence type="ECO:0000313" key="7">
    <source>
        <dbReference type="EMBL" id="GGK96162.1"/>
    </source>
</evidence>
<gene>
    <name evidence="7" type="ORF">GCM10011588_08180</name>
</gene>
<keyword evidence="8" id="KW-1185">Reference proteome</keyword>
<feature type="domain" description="THAP4-like heme-binding" evidence="6">
    <location>
        <begin position="16"/>
        <end position="166"/>
    </location>
</feature>
<dbReference type="GO" id="GO:0062213">
    <property type="term" value="F:peroxynitrite isomerase activity"/>
    <property type="evidence" value="ECO:0007669"/>
    <property type="project" value="UniProtKB-UniRule"/>
</dbReference>
<evidence type="ECO:0000256" key="3">
    <source>
        <dbReference type="ARBA" id="ARBA00023004"/>
    </source>
</evidence>
<evidence type="ECO:0000256" key="5">
    <source>
        <dbReference type="HAMAP-Rule" id="MF_01297"/>
    </source>
</evidence>
<dbReference type="Gene3D" id="2.40.128.20">
    <property type="match status" value="1"/>
</dbReference>
<organism evidence="7 8">
    <name type="scientific">Nocardia jinanensis</name>
    <dbReference type="NCBI Taxonomy" id="382504"/>
    <lineage>
        <taxon>Bacteria</taxon>
        <taxon>Bacillati</taxon>
        <taxon>Actinomycetota</taxon>
        <taxon>Actinomycetes</taxon>
        <taxon>Mycobacteriales</taxon>
        <taxon>Nocardiaceae</taxon>
        <taxon>Nocardia</taxon>
    </lineage>
</organism>
<reference evidence="7" key="2">
    <citation type="submission" date="2020-09" db="EMBL/GenBank/DDBJ databases">
        <authorList>
            <person name="Sun Q."/>
            <person name="Zhou Y."/>
        </authorList>
    </citation>
    <scope>NUCLEOTIDE SEQUENCE</scope>
    <source>
        <strain evidence="7">CGMCC 4.3508</strain>
    </source>
</reference>
<comment type="function">
    <text evidence="5">Heme-binding protein able to scavenge peroxynitrite and to protect free L-tyrosine against peroxynitrite-mediated nitration, by acting as a peroxynitrite isomerase that converts peroxynitrite to nitrate. Therefore, this protein likely plays a role in peroxynitrite sensing and in the detoxification of reactive nitrogen and oxygen species (RNS and ROS, respectively). Is able to bind nitric oxide (NO) in vitro, but may act as a sensor of peroxynitrite levels in vivo.</text>
</comment>
<evidence type="ECO:0000256" key="4">
    <source>
        <dbReference type="ARBA" id="ARBA00023235"/>
    </source>
</evidence>
<name>A0A917VL33_9NOCA</name>
<dbReference type="EC" id="5.99.-.-" evidence="5"/>
<evidence type="ECO:0000256" key="1">
    <source>
        <dbReference type="ARBA" id="ARBA00022617"/>
    </source>
</evidence>
<dbReference type="Proteomes" id="UP000638263">
    <property type="component" value="Unassembled WGS sequence"/>
</dbReference>
<comment type="caution">
    <text evidence="7">The sequence shown here is derived from an EMBL/GenBank/DDBJ whole genome shotgun (WGS) entry which is preliminary data.</text>
</comment>
<dbReference type="InterPro" id="IPR014878">
    <property type="entry name" value="THAP4-like_heme-bd"/>
</dbReference>
<feature type="binding site" evidence="5">
    <location>
        <position position="36"/>
    </location>
    <ligand>
        <name>heme b</name>
        <dbReference type="ChEBI" id="CHEBI:60344"/>
    </ligand>
</feature>
<comment type="pathway">
    <text evidence="5">Nitrogen metabolism.</text>
</comment>
<dbReference type="GO" id="GO:0046872">
    <property type="term" value="F:metal ion binding"/>
    <property type="evidence" value="ECO:0007669"/>
    <property type="project" value="UniProtKB-KW"/>
</dbReference>
<dbReference type="Pfam" id="PF08768">
    <property type="entry name" value="THAP4_heme-bd"/>
    <property type="match status" value="1"/>
</dbReference>
<dbReference type="PANTHER" id="PTHR15854">
    <property type="entry name" value="THAP4 PROTEIN"/>
    <property type="match status" value="1"/>
</dbReference>
<keyword evidence="1 5" id="KW-0349">Heme</keyword>
<dbReference type="InterPro" id="IPR054873">
    <property type="entry name" value="PeroxynitIsom"/>
</dbReference>
<comment type="similarity">
    <text evidence="5">Belongs to the nitrobindin family.</text>
</comment>
<keyword evidence="2 5" id="KW-0479">Metal-binding</keyword>
<dbReference type="SUPFAM" id="SSF50814">
    <property type="entry name" value="Lipocalins"/>
    <property type="match status" value="1"/>
</dbReference>
<dbReference type="HAMAP" id="MF_01297">
    <property type="entry name" value="nitrobindin"/>
    <property type="match status" value="1"/>
</dbReference>
<feature type="binding site" description="axial binding residue" evidence="5">
    <location>
        <position position="159"/>
    </location>
    <ligand>
        <name>heme b</name>
        <dbReference type="ChEBI" id="CHEBI:60344"/>
    </ligand>
    <ligandPart>
        <name>Fe</name>
        <dbReference type="ChEBI" id="CHEBI:18248"/>
    </ligandPart>
</feature>
<dbReference type="CDD" id="cd07828">
    <property type="entry name" value="lipocalin_heme-bd-THAP4-like"/>
    <property type="match status" value="1"/>
</dbReference>
<feature type="binding site" evidence="5">
    <location>
        <position position="127"/>
    </location>
    <ligand>
        <name>heme b</name>
        <dbReference type="ChEBI" id="CHEBI:60344"/>
    </ligand>
</feature>
<dbReference type="NCBIfam" id="NF045819">
    <property type="entry name" value="PeroxynitIsom"/>
    <property type="match status" value="1"/>
</dbReference>
<comment type="domain">
    <text evidence="5">Forms a 10-stranded antiparallel beta-barrel structure able to accommodate a hydrophobic ligand in its interior. In fact, this fold hosts the heme group, which is located in a wide surface cleft.</text>
</comment>
<dbReference type="AlphaFoldDB" id="A0A917VL33"/>
<comment type="catalytic activity">
    <reaction evidence="5">
        <text>peroxynitrite = nitrate</text>
        <dbReference type="Rhea" id="RHEA:63116"/>
        <dbReference type="ChEBI" id="CHEBI:17632"/>
        <dbReference type="ChEBI" id="CHEBI:25941"/>
    </reaction>
</comment>
<proteinExistence type="inferred from homology"/>
<evidence type="ECO:0000259" key="6">
    <source>
        <dbReference type="Pfam" id="PF08768"/>
    </source>
</evidence>
<keyword evidence="4 5" id="KW-0413">Isomerase</keyword>
<feature type="short sequence motif" description="GXWXGXG" evidence="5">
    <location>
        <begin position="24"/>
        <end position="30"/>
    </location>
</feature>
<dbReference type="EMBL" id="BMMH01000001">
    <property type="protein sequence ID" value="GGK96162.1"/>
    <property type="molecule type" value="Genomic_DNA"/>
</dbReference>
<dbReference type="PANTHER" id="PTHR15854:SF4">
    <property type="entry name" value="PEROXYNITRITE ISOMERASE THAP4"/>
    <property type="match status" value="1"/>
</dbReference>
<sequence length="167" mass="18218">MWAVAEPQTPAPHPDIAPLAGLLGTWRGAGQGDYPTIEPFGYLEEITFGHLGRPFLTYRQRTRHADDNRPLHVETGYLRCPGPDRVELILSHPTGITEICEGKLTLGDDEIRMELESTAIGLSTTAKSVTALSRTIHMHAGVIDYTLQMGAVGLPLQDHLAASLQKV</sequence>
<protein>
    <recommendedName>
        <fullName evidence="5">Peroxynitrite isomerase</fullName>
        <ecNumber evidence="5">5.99.-.-</ecNumber>
    </recommendedName>
    <alternativeName>
        <fullName evidence="5">Ferric nitrobindin</fullName>
        <shortName evidence="5">Nb(III)</shortName>
    </alternativeName>
</protein>
<evidence type="ECO:0000256" key="2">
    <source>
        <dbReference type="ARBA" id="ARBA00022723"/>
    </source>
</evidence>
<accession>A0A917VL33</accession>
<evidence type="ECO:0000313" key="8">
    <source>
        <dbReference type="Proteomes" id="UP000638263"/>
    </source>
</evidence>
<comment type="cofactor">
    <cofactor evidence="5">
        <name>heme b</name>
        <dbReference type="ChEBI" id="CHEBI:60344"/>
    </cofactor>
    <text evidence="5">Binds 1 heme b group per subunit, that coordinates a highly solvent-exposed Fe(III) atom.</text>
</comment>
<dbReference type="InterPro" id="IPR022939">
    <property type="entry name" value="Nb(III)_bact/plant"/>
</dbReference>
<dbReference type="InterPro" id="IPR012674">
    <property type="entry name" value="Calycin"/>
</dbReference>
<keyword evidence="3 5" id="KW-0408">Iron</keyword>
<dbReference type="GO" id="GO:0020037">
    <property type="term" value="F:heme binding"/>
    <property type="evidence" value="ECO:0007669"/>
    <property type="project" value="UniProtKB-UniRule"/>
</dbReference>